<comment type="subcellular location">
    <subcellularLocation>
        <location evidence="1">Periplasm</location>
    </subcellularLocation>
</comment>
<feature type="region of interest" description="Disordered" evidence="5">
    <location>
        <begin position="1"/>
        <end position="20"/>
    </location>
</feature>
<evidence type="ECO:0000256" key="5">
    <source>
        <dbReference type="SAM" id="MobiDB-lite"/>
    </source>
</evidence>
<dbReference type="EMBL" id="JBHUEJ010000019">
    <property type="protein sequence ID" value="MFD1710762.1"/>
    <property type="molecule type" value="Genomic_DNA"/>
</dbReference>
<evidence type="ECO:0000313" key="8">
    <source>
        <dbReference type="EMBL" id="MFD1710762.1"/>
    </source>
</evidence>
<proteinExistence type="inferred from homology"/>
<keyword evidence="4" id="KW-0574">Periplasm</keyword>
<name>A0ABW4KRS7_9BURK</name>
<dbReference type="InterPro" id="IPR038484">
    <property type="entry name" value="MucB/RseB_C_sf"/>
</dbReference>
<evidence type="ECO:0000256" key="1">
    <source>
        <dbReference type="ARBA" id="ARBA00004418"/>
    </source>
</evidence>
<dbReference type="RefSeq" id="WP_147911705.1">
    <property type="nucleotide sequence ID" value="NZ_JBHUEJ010000019.1"/>
</dbReference>
<dbReference type="Pfam" id="PF03888">
    <property type="entry name" value="MucB_RseB"/>
    <property type="match status" value="1"/>
</dbReference>
<feature type="domain" description="MucB/RseB N-terminal" evidence="6">
    <location>
        <begin position="25"/>
        <end position="203"/>
    </location>
</feature>
<sequence>MAQGVPAASEPESTAVRMGPPERSVAEWLVRLEQASRIPSFIGTFVVTSATGAMSSARIWHVCEGDVQIERVEALSGVPRTIFRRNQSVVTFFPQARVAVSDRRDAGGAFPNLLTSSSSASMADHYAAKELGQSRVAGFDADVVYLRPHDELRYGYRIWSERNTGLVIKTQTLDGKGRVLEQSAFSELQLNAPVQAVKLTRMMERTEGYKVEKPHRTPTSAAAEGWTLSGEVPGFSSQSCYRHGTDAGGGVVQWIFSDGLATVSLFMEAFDARRHPSEGVVAMGATHTLTQRLPDASGPWWVTAVGEVPPATLKALVSRLQRKP</sequence>
<dbReference type="Pfam" id="PF17188">
    <property type="entry name" value="MucB_RseB_C"/>
    <property type="match status" value="1"/>
</dbReference>
<dbReference type="PIRSF" id="PIRSF005427">
    <property type="entry name" value="RseB"/>
    <property type="match status" value="1"/>
</dbReference>
<keyword evidence="9" id="KW-1185">Reference proteome</keyword>
<evidence type="ECO:0000256" key="3">
    <source>
        <dbReference type="ARBA" id="ARBA00022729"/>
    </source>
</evidence>
<gene>
    <name evidence="8" type="ORF">ACFSF0_09110</name>
</gene>
<dbReference type="Gene3D" id="3.30.200.100">
    <property type="entry name" value="MucB/RseB, C-terminal domain"/>
    <property type="match status" value="1"/>
</dbReference>
<evidence type="ECO:0000313" key="9">
    <source>
        <dbReference type="Proteomes" id="UP001597304"/>
    </source>
</evidence>
<evidence type="ECO:0000259" key="6">
    <source>
        <dbReference type="Pfam" id="PF03888"/>
    </source>
</evidence>
<dbReference type="PANTHER" id="PTHR38782:SF1">
    <property type="entry name" value="SIGMA-E FACTOR REGULATORY PROTEIN RSEB"/>
    <property type="match status" value="1"/>
</dbReference>
<dbReference type="InterPro" id="IPR033434">
    <property type="entry name" value="MucB/RseB_N"/>
</dbReference>
<protein>
    <submittedName>
        <fullName evidence="8">MucB/RseB C-terminal domain-containing protein</fullName>
    </submittedName>
</protein>
<comment type="similarity">
    <text evidence="2">Belongs to the RseB family.</text>
</comment>
<dbReference type="PANTHER" id="PTHR38782">
    <property type="match status" value="1"/>
</dbReference>
<accession>A0ABW4KRS7</accession>
<dbReference type="Gene3D" id="2.50.20.10">
    <property type="entry name" value="Lipoprotein localisation LolA/LolB/LppX"/>
    <property type="match status" value="1"/>
</dbReference>
<keyword evidence="3" id="KW-0732">Signal</keyword>
<dbReference type="InterPro" id="IPR005588">
    <property type="entry name" value="MucB_RseB"/>
</dbReference>
<reference evidence="9" key="1">
    <citation type="journal article" date="2019" name="Int. J. Syst. Evol. Microbiol.">
        <title>The Global Catalogue of Microorganisms (GCM) 10K type strain sequencing project: providing services to taxonomists for standard genome sequencing and annotation.</title>
        <authorList>
            <consortium name="The Broad Institute Genomics Platform"/>
            <consortium name="The Broad Institute Genome Sequencing Center for Infectious Disease"/>
            <person name="Wu L."/>
            <person name="Ma J."/>
        </authorList>
    </citation>
    <scope>NUCLEOTIDE SEQUENCE [LARGE SCALE GENOMIC DNA]</scope>
    <source>
        <strain evidence="9">LMG 29247</strain>
    </source>
</reference>
<organism evidence="8 9">
    <name type="scientific">Ottowia flava</name>
    <dbReference type="NCBI Taxonomy" id="2675430"/>
    <lineage>
        <taxon>Bacteria</taxon>
        <taxon>Pseudomonadati</taxon>
        <taxon>Pseudomonadota</taxon>
        <taxon>Betaproteobacteria</taxon>
        <taxon>Burkholderiales</taxon>
        <taxon>Comamonadaceae</taxon>
        <taxon>Ottowia</taxon>
    </lineage>
</organism>
<evidence type="ECO:0000256" key="4">
    <source>
        <dbReference type="ARBA" id="ARBA00022764"/>
    </source>
</evidence>
<comment type="caution">
    <text evidence="8">The sequence shown here is derived from an EMBL/GenBank/DDBJ whole genome shotgun (WGS) entry which is preliminary data.</text>
</comment>
<evidence type="ECO:0000256" key="2">
    <source>
        <dbReference type="ARBA" id="ARBA00008150"/>
    </source>
</evidence>
<dbReference type="InterPro" id="IPR033436">
    <property type="entry name" value="MucB/RseB_C"/>
</dbReference>
<dbReference type="CDD" id="cd16327">
    <property type="entry name" value="RseB"/>
    <property type="match status" value="1"/>
</dbReference>
<evidence type="ECO:0000259" key="7">
    <source>
        <dbReference type="Pfam" id="PF17188"/>
    </source>
</evidence>
<feature type="domain" description="MucB/RseB C-terminal" evidence="7">
    <location>
        <begin position="222"/>
        <end position="319"/>
    </location>
</feature>
<dbReference type="Proteomes" id="UP001597304">
    <property type="component" value="Unassembled WGS sequence"/>
</dbReference>